<evidence type="ECO:0000313" key="1">
    <source>
        <dbReference type="EnsemblPlants" id="AVESA.00010b.r2.3DG0563200.1.CDS.1"/>
    </source>
</evidence>
<keyword evidence="2" id="KW-1185">Reference proteome</keyword>
<proteinExistence type="predicted"/>
<evidence type="ECO:0000313" key="2">
    <source>
        <dbReference type="Proteomes" id="UP001732700"/>
    </source>
</evidence>
<dbReference type="Proteomes" id="UP001732700">
    <property type="component" value="Chromosome 3D"/>
</dbReference>
<reference evidence="1" key="2">
    <citation type="submission" date="2025-09" db="UniProtKB">
        <authorList>
            <consortium name="EnsemblPlants"/>
        </authorList>
    </citation>
    <scope>IDENTIFICATION</scope>
</reference>
<name>A0ACD5W626_AVESA</name>
<organism evidence="1 2">
    <name type="scientific">Avena sativa</name>
    <name type="common">Oat</name>
    <dbReference type="NCBI Taxonomy" id="4498"/>
    <lineage>
        <taxon>Eukaryota</taxon>
        <taxon>Viridiplantae</taxon>
        <taxon>Streptophyta</taxon>
        <taxon>Embryophyta</taxon>
        <taxon>Tracheophyta</taxon>
        <taxon>Spermatophyta</taxon>
        <taxon>Magnoliopsida</taxon>
        <taxon>Liliopsida</taxon>
        <taxon>Poales</taxon>
        <taxon>Poaceae</taxon>
        <taxon>BOP clade</taxon>
        <taxon>Pooideae</taxon>
        <taxon>Poodae</taxon>
        <taxon>Poeae</taxon>
        <taxon>Poeae Chloroplast Group 1 (Aveneae type)</taxon>
        <taxon>Aveninae</taxon>
        <taxon>Avena</taxon>
    </lineage>
</organism>
<reference evidence="1" key="1">
    <citation type="submission" date="2021-05" db="EMBL/GenBank/DDBJ databases">
        <authorList>
            <person name="Scholz U."/>
            <person name="Mascher M."/>
            <person name="Fiebig A."/>
        </authorList>
    </citation>
    <scope>NUCLEOTIDE SEQUENCE [LARGE SCALE GENOMIC DNA]</scope>
</reference>
<dbReference type="EnsemblPlants" id="AVESA.00010b.r2.3DG0563200.1">
    <property type="protein sequence ID" value="AVESA.00010b.r2.3DG0563200.1.CDS.1"/>
    <property type="gene ID" value="AVESA.00010b.r2.3DG0563200"/>
</dbReference>
<accession>A0ACD5W626</accession>
<protein>
    <submittedName>
        <fullName evidence="1">Uncharacterized protein</fullName>
    </submittedName>
</protein>
<sequence length="641" mass="75193">MGMFESRSGLYRISREIELIVLTHLVDLKIVSRNIENELKYCGYKYIHQDMYIIGVKGMTRKKLRAKVLITLLDKRWGSVDKAALGFMEGDMNENRLITYIAPDLMMPVKEFIDKMSFGFQTKGYEDFKGTNLLVSIEFIGSLCNKSSSRYRVNVDDVIESMQSECIKFMSPLEVNSEERAGEEWNIGDLIEKKELKQPETYISYQNCEGTCSIRFTNYKAASLDDTESLKSDSEFSDNKNNTSTECMQKTGVDDEIKHCEKKLKHIDWEYNNLMTKDWPKIRESELFFIREIARLKKLKNERKLFGSSSIMLNNKVTPKEKDKKNKNNNTDQIQKDKSISEEEQWDINNKLLTESYEEKEELMKEMWIENEKYDEAEEYNDFINSLDEVGLQNLENKMEAMEVENSKRKRSTYGETSVKREGERERLTRSAGKWPPEKDDFQPSYIPEQYRYMGTKRRNFEKPVQFQNTRNDGAILNLAAHNPIDWPNILSIWKGLIVQKYIQNQHNIGTKVEDILTYLETFLGESAKVLWEQWVETNPVNYKELKRAGSNPNNFANVISSIIIAEDPELGFTALQNERLREIEKLTLTRWKGIKEFSQHYLYNATTAKQGYNRGVVERYFNKLPDPLESIIFEEYKKET</sequence>